<organism evidence="11 12">
    <name type="scientific">Sinisalibacter aestuarii</name>
    <dbReference type="NCBI Taxonomy" id="2949426"/>
    <lineage>
        <taxon>Bacteria</taxon>
        <taxon>Pseudomonadati</taxon>
        <taxon>Pseudomonadota</taxon>
        <taxon>Alphaproteobacteria</taxon>
        <taxon>Rhodobacterales</taxon>
        <taxon>Roseobacteraceae</taxon>
        <taxon>Sinisalibacter</taxon>
    </lineage>
</organism>
<evidence type="ECO:0000256" key="7">
    <source>
        <dbReference type="ARBA" id="ARBA00023002"/>
    </source>
</evidence>
<evidence type="ECO:0000313" key="11">
    <source>
        <dbReference type="EMBL" id="GKY88815.1"/>
    </source>
</evidence>
<evidence type="ECO:0000256" key="1">
    <source>
        <dbReference type="ARBA" id="ARBA00001946"/>
    </source>
</evidence>
<keyword evidence="12" id="KW-1185">Reference proteome</keyword>
<evidence type="ECO:0000256" key="4">
    <source>
        <dbReference type="ARBA" id="ARBA00022723"/>
    </source>
</evidence>
<protein>
    <recommendedName>
        <fullName evidence="10">Isocitrate dehydrogenase [NADP]</fullName>
        <ecNumber evidence="10">1.1.1.42</ecNumber>
    </recommendedName>
    <alternativeName>
        <fullName evidence="10">Oxalosuccinate decarboxylase</fullName>
    </alternativeName>
</protein>
<keyword evidence="5" id="KW-0460">Magnesium</keyword>
<comment type="similarity">
    <text evidence="9 10">Belongs to the monomeric-type IDH family.</text>
</comment>
<proteinExistence type="inferred from homology"/>
<dbReference type="SUPFAM" id="SSF53659">
    <property type="entry name" value="Isocitrate/Isopropylmalate dehydrogenase-like"/>
    <property type="match status" value="1"/>
</dbReference>
<dbReference type="EC" id="1.1.1.42" evidence="10"/>
<gene>
    <name evidence="11" type="primary">icd</name>
    <name evidence="11" type="ORF">STA1M1_26840</name>
</gene>
<comment type="cofactor">
    <cofactor evidence="1">
        <name>Mg(2+)</name>
        <dbReference type="ChEBI" id="CHEBI:18420"/>
    </cofactor>
</comment>
<reference evidence="11" key="1">
    <citation type="journal article" date="2023" name="Int. J. Syst. Evol. Microbiol.">
        <title>Sinisalibacter aestuarii sp. nov., isolated from estuarine sediment of the Arakawa River.</title>
        <authorList>
            <person name="Arafat S.T."/>
            <person name="Hirano S."/>
            <person name="Sato A."/>
            <person name="Takeuchi K."/>
            <person name="Yasuda T."/>
            <person name="Terahara T."/>
            <person name="Hamada M."/>
            <person name="Kobayashi T."/>
        </authorList>
    </citation>
    <scope>NUCLEOTIDE SEQUENCE</scope>
    <source>
        <strain evidence="11">B-399</strain>
    </source>
</reference>
<keyword evidence="2 10" id="KW-0329">Glyoxylate bypass</keyword>
<dbReference type="Proteomes" id="UP001144205">
    <property type="component" value="Unassembled WGS sequence"/>
</dbReference>
<evidence type="ECO:0000256" key="2">
    <source>
        <dbReference type="ARBA" id="ARBA00022435"/>
    </source>
</evidence>
<evidence type="ECO:0000256" key="9">
    <source>
        <dbReference type="ARBA" id="ARBA00046318"/>
    </source>
</evidence>
<evidence type="ECO:0000256" key="3">
    <source>
        <dbReference type="ARBA" id="ARBA00022532"/>
    </source>
</evidence>
<dbReference type="RefSeq" id="WP_281842858.1">
    <property type="nucleotide sequence ID" value="NZ_BROH01000008.1"/>
</dbReference>
<dbReference type="Pfam" id="PF03971">
    <property type="entry name" value="IDH"/>
    <property type="match status" value="1"/>
</dbReference>
<dbReference type="PANTHER" id="PTHR36999">
    <property type="entry name" value="ISOCITRATE DEHYDROGENASE [NADP]"/>
    <property type="match status" value="1"/>
</dbReference>
<accession>A0ABQ5LUZ6</accession>
<dbReference type="PANTHER" id="PTHR36999:SF1">
    <property type="entry name" value="ISOCITRATE DEHYDROGENASE (NADP(+))"/>
    <property type="match status" value="1"/>
</dbReference>
<evidence type="ECO:0000256" key="5">
    <source>
        <dbReference type="ARBA" id="ARBA00022842"/>
    </source>
</evidence>
<dbReference type="InterPro" id="IPR004436">
    <property type="entry name" value="Isocitrate_DH_NADP_mono"/>
</dbReference>
<dbReference type="NCBIfam" id="TIGR00178">
    <property type="entry name" value="monomer_idh"/>
    <property type="match status" value="1"/>
</dbReference>
<sequence>MTETPDIIYTKVDEAPELASASLLPIIRAFASAAGIDVETRNISLAGRVLAAFADLLPDGQKVSDDLAELGQLVKTPDANVIKLPNISASVPQLVATIKELQGQGFALPDYPEEPKTDAEKDAKARYDAVKGSAVNPVLREGNSDRRSAKAVKAYAMKNPHSMGTWSADSKTHVASMPGNDFFANEKAATITAAQAGGAKITFTDAAGTETVLKDGLKYIEGEVVDATFLSARALREYIKEQIAATEPGVLFSVHLKATMMKVSDPILFGHFVSVYLEDFIAQHGPRLDALGWNPNDGIGDLVARIKGDAALEADLKAAMAARPPLYMVDSDKGITNLHVPSDVIIDASMPAAIRAGGKGWGPDGAKADVKCCIPDNCYAPVYDETIAFFKANGALDPTTAGAVSNVGLMAQKAEEYGSHPTTFEIPADGTVRIVLASGEVLHEQAVQKGDIWRSSTAKKAPILDWIQLGIARHKATGTSAFWLDETRAHDAEIIKYVKPVLAEAGIDIPILAPREATRFTLEEQKKGKDVVTITGNVLRDYLTDLFPILELGTSAKMLSIVKLMNGGGMFETGAGGSAPKHVQQLVAENHLRWDSLGEFCALGESFKFLAEARGKAAAQVLGDAVDEATQKVLENGNSPEYKVGQNDNRTSHYFFARYWAEALAAQKDDAALAAHFAPIAAALVEKEAEIVAELMATQGQPTDIGGYYNTDPARMAAVMRPSATLNAIIG</sequence>
<comment type="catalytic activity">
    <reaction evidence="8 10">
        <text>D-threo-isocitrate + NADP(+) = 2-oxoglutarate + CO2 + NADPH</text>
        <dbReference type="Rhea" id="RHEA:19629"/>
        <dbReference type="ChEBI" id="CHEBI:15562"/>
        <dbReference type="ChEBI" id="CHEBI:16526"/>
        <dbReference type="ChEBI" id="CHEBI:16810"/>
        <dbReference type="ChEBI" id="CHEBI:57783"/>
        <dbReference type="ChEBI" id="CHEBI:58349"/>
        <dbReference type="EC" id="1.1.1.42"/>
    </reaction>
</comment>
<evidence type="ECO:0000256" key="6">
    <source>
        <dbReference type="ARBA" id="ARBA00022857"/>
    </source>
</evidence>
<comment type="caution">
    <text evidence="11">The sequence shown here is derived from an EMBL/GenBank/DDBJ whole genome shotgun (WGS) entry which is preliminary data.</text>
</comment>
<keyword evidence="4" id="KW-0479">Metal-binding</keyword>
<keyword evidence="6 10" id="KW-0521">NADP</keyword>
<keyword evidence="7 10" id="KW-0560">Oxidoreductase</keyword>
<name>A0ABQ5LUZ6_9RHOB</name>
<keyword evidence="3 10" id="KW-0816">Tricarboxylic acid cycle</keyword>
<evidence type="ECO:0000313" key="12">
    <source>
        <dbReference type="Proteomes" id="UP001144205"/>
    </source>
</evidence>
<evidence type="ECO:0000256" key="10">
    <source>
        <dbReference type="PIRNR" id="PIRNR009407"/>
    </source>
</evidence>
<dbReference type="PIRSF" id="PIRSF009407">
    <property type="entry name" value="IDH_monmr"/>
    <property type="match status" value="1"/>
</dbReference>
<dbReference type="EMBL" id="BROH01000008">
    <property type="protein sequence ID" value="GKY88815.1"/>
    <property type="molecule type" value="Genomic_DNA"/>
</dbReference>
<evidence type="ECO:0000256" key="8">
    <source>
        <dbReference type="ARBA" id="ARBA00023554"/>
    </source>
</evidence>